<organism evidence="1 2">
    <name type="scientific">Candidatus Syntrophosphaera thermopropionivorans</name>
    <dbReference type="NCBI Taxonomy" id="2593015"/>
    <lineage>
        <taxon>Bacteria</taxon>
        <taxon>Pseudomonadati</taxon>
        <taxon>Candidatus Cloacimonadota</taxon>
        <taxon>Candidatus Cloacimonadia</taxon>
        <taxon>Candidatus Cloacimonadales</taxon>
        <taxon>Candidatus Cloacimonadaceae</taxon>
        <taxon>Candidatus Syntrophosphaera</taxon>
    </lineage>
</organism>
<evidence type="ECO:0000313" key="2">
    <source>
        <dbReference type="Proteomes" id="UP000294588"/>
    </source>
</evidence>
<dbReference type="Proteomes" id="UP000294588">
    <property type="component" value="Unassembled WGS sequence"/>
</dbReference>
<dbReference type="EMBL" id="SMOG01000015">
    <property type="protein sequence ID" value="TDF72806.1"/>
    <property type="molecule type" value="Genomic_DNA"/>
</dbReference>
<protein>
    <submittedName>
        <fullName evidence="1">Pyridoxal phosphate-dependent aminotransferase</fullName>
    </submittedName>
</protein>
<accession>A0AC61QIL0</accession>
<keyword evidence="1" id="KW-0032">Aminotransferase</keyword>
<keyword evidence="2" id="KW-1185">Reference proteome</keyword>
<comment type="caution">
    <text evidence="1">The sequence shown here is derived from an EMBL/GenBank/DDBJ whole genome shotgun (WGS) entry which is preliminary data.</text>
</comment>
<sequence>MKLSQRAMEIQASPIRKLMPHAEAAKKRGLKVYHLNIGQPDIPTPQVMIDAYHSFSDKVLAYGPSQGLDIYRQGLVRYYSRYGINLNEDEIIVTTAGSEAITFAMMVVAEVGEEILVPEPFYTNYNGFASMSGIHLKPITTVGENGYQLPPAEVIESFITKKTKAILICNPGNPTGTVYPEEDVMMIGEIARKYNLFVISDEVYREFIYEGLKHTSIMNVPDLEANAILVDSVSKRYSACGARIGCIASKNKEVMSALLKFAQARLCPPTVDQLAALACIDLGDEYFHPLISEYEARRDLTYNALLQIPDIVCVKPQGAFYILATLPVDNVEEFVTWMLDEFSIDGATMMGAPGDGFYATPGLGLNEMRLAYVLNQEDLSKAMHILTEGIEAYNKIKG</sequence>
<reference evidence="1" key="1">
    <citation type="submission" date="2019-03" db="EMBL/GenBank/DDBJ databases">
        <title>Candidatus Syntrophosphaera thermopropionivorans: a novel player in syntrophic propionate oxidation during anaerobic digestion.</title>
        <authorList>
            <person name="Dyksma S."/>
        </authorList>
    </citation>
    <scope>NUCLEOTIDE SEQUENCE</scope>
    <source>
        <strain evidence="1">W5</strain>
    </source>
</reference>
<keyword evidence="1" id="KW-0808">Transferase</keyword>
<evidence type="ECO:0000313" key="1">
    <source>
        <dbReference type="EMBL" id="TDF72806.1"/>
    </source>
</evidence>
<name>A0AC61QIL0_9BACT</name>
<proteinExistence type="predicted"/>
<gene>
    <name evidence="1" type="ORF">E0946_05175</name>
</gene>